<name>A0A6J5W944_PRUAR</name>
<evidence type="ECO:0000313" key="2">
    <source>
        <dbReference type="Proteomes" id="UP000507245"/>
    </source>
</evidence>
<reference evidence="2" key="1">
    <citation type="journal article" date="2020" name="Genome Biol.">
        <title>Gamete binning: chromosome-level and haplotype-resolved genome assembly enabled by high-throughput single-cell sequencing of gamete genomes.</title>
        <authorList>
            <person name="Campoy J.A."/>
            <person name="Sun H."/>
            <person name="Goel M."/>
            <person name="Jiao W.-B."/>
            <person name="Folz-Donahue K."/>
            <person name="Wang N."/>
            <person name="Rubio M."/>
            <person name="Liu C."/>
            <person name="Kukat C."/>
            <person name="Ruiz D."/>
            <person name="Huettel B."/>
            <person name="Schneeberger K."/>
        </authorList>
    </citation>
    <scope>NUCLEOTIDE SEQUENCE [LARGE SCALE GENOMIC DNA]</scope>
    <source>
        <strain evidence="2">cv. Rojo Pasion</strain>
    </source>
</reference>
<dbReference type="AlphaFoldDB" id="A0A6J5W944"/>
<proteinExistence type="predicted"/>
<dbReference type="Proteomes" id="UP000507245">
    <property type="component" value="Unassembled WGS sequence"/>
</dbReference>
<organism evidence="1 2">
    <name type="scientific">Prunus armeniaca</name>
    <name type="common">Apricot</name>
    <name type="synonym">Armeniaca vulgaris</name>
    <dbReference type="NCBI Taxonomy" id="36596"/>
    <lineage>
        <taxon>Eukaryota</taxon>
        <taxon>Viridiplantae</taxon>
        <taxon>Streptophyta</taxon>
        <taxon>Embryophyta</taxon>
        <taxon>Tracheophyta</taxon>
        <taxon>Spermatophyta</taxon>
        <taxon>Magnoliopsida</taxon>
        <taxon>eudicotyledons</taxon>
        <taxon>Gunneridae</taxon>
        <taxon>Pentapetalae</taxon>
        <taxon>rosids</taxon>
        <taxon>fabids</taxon>
        <taxon>Rosales</taxon>
        <taxon>Rosaceae</taxon>
        <taxon>Amygdaloideae</taxon>
        <taxon>Amygdaleae</taxon>
        <taxon>Prunus</taxon>
    </lineage>
</organism>
<dbReference type="EMBL" id="CAEKKB010000001">
    <property type="protein sequence ID" value="CAB4294808.1"/>
    <property type="molecule type" value="Genomic_DNA"/>
</dbReference>
<gene>
    <name evidence="1" type="ORF">ORAREDHAP_LOCUS5884</name>
</gene>
<evidence type="ECO:0000313" key="1">
    <source>
        <dbReference type="EMBL" id="CAB4294808.1"/>
    </source>
</evidence>
<protein>
    <submittedName>
        <fullName evidence="1">Uncharacterized protein</fullName>
    </submittedName>
</protein>
<sequence length="160" mass="17999">MHRTIETAPIVDKERGVAKFPKTTSETTSIFKTPVHVHHEVISKPQYIDLEMEMMGSLLEVNLSEGHFSSRFNPIIEMVRSTGISASDIQIANIEGSASSPMDEEIGPEQLVVKEEVKMKENQANLDPTFRTLVQISFFCLSFVSRAIKDGHLKKIQLKK</sequence>
<accession>A0A6J5W944</accession>
<keyword evidence="2" id="KW-1185">Reference proteome</keyword>